<evidence type="ECO:0000313" key="5">
    <source>
        <dbReference type="EMBL" id="CCC58082.1"/>
    </source>
</evidence>
<dbReference type="OrthoDB" id="1737781at2"/>
<name>G0V4P2_9CLOT</name>
<keyword evidence="2 3" id="KW-0802">TPR repeat</keyword>
<protein>
    <submittedName>
        <fullName evidence="5">TPR repeat</fullName>
    </submittedName>
</protein>
<organism evidence="5 6">
    <name type="scientific">Caloramator australicus RC3</name>
    <dbReference type="NCBI Taxonomy" id="857293"/>
    <lineage>
        <taxon>Bacteria</taxon>
        <taxon>Bacillati</taxon>
        <taxon>Bacillota</taxon>
        <taxon>Clostridia</taxon>
        <taxon>Eubacteriales</taxon>
        <taxon>Clostridiaceae</taxon>
        <taxon>Caloramator</taxon>
    </lineage>
</organism>
<feature type="transmembrane region" description="Helical" evidence="4">
    <location>
        <begin position="154"/>
        <end position="174"/>
    </location>
</feature>
<dbReference type="InterPro" id="IPR019734">
    <property type="entry name" value="TPR_rpt"/>
</dbReference>
<dbReference type="PROSITE" id="PS50293">
    <property type="entry name" value="TPR_REGION"/>
    <property type="match status" value="1"/>
</dbReference>
<dbReference type="EMBL" id="CAKP01000019">
    <property type="protein sequence ID" value="CCC58082.1"/>
    <property type="molecule type" value="Genomic_DNA"/>
</dbReference>
<comment type="caution">
    <text evidence="5">The sequence shown here is derived from an EMBL/GenBank/DDBJ whole genome shotgun (WGS) entry which is preliminary data.</text>
</comment>
<sequence>MLSDLYTEACEDMEVGRYETAEIKFEKLLQLNKNDYKILNKLGVLYTYKGEKEKALTYFNLSLDNNSEYAPAYVNIANIYQEEGQMELAEEFYLKAIEVDPDYALAYYNLGVLYKKNGQIELWVKNFKQYKRLLKREQYNYTNVKETNVNKKKFLIIWPILMFLIAYVFLMSLMK</sequence>
<dbReference type="Gene3D" id="1.25.40.10">
    <property type="entry name" value="Tetratricopeptide repeat domain"/>
    <property type="match status" value="2"/>
</dbReference>
<gene>
    <name evidence="5" type="ORF">CAAU_0433</name>
</gene>
<accession>G0V4P2</accession>
<dbReference type="Pfam" id="PF13432">
    <property type="entry name" value="TPR_16"/>
    <property type="match status" value="1"/>
</dbReference>
<dbReference type="SUPFAM" id="SSF48452">
    <property type="entry name" value="TPR-like"/>
    <property type="match status" value="1"/>
</dbReference>
<proteinExistence type="predicted"/>
<dbReference type="eggNOG" id="COG0457">
    <property type="taxonomic scope" value="Bacteria"/>
</dbReference>
<keyword evidence="6" id="KW-1185">Reference proteome</keyword>
<keyword evidence="4" id="KW-1133">Transmembrane helix</keyword>
<evidence type="ECO:0000256" key="1">
    <source>
        <dbReference type="ARBA" id="ARBA00022737"/>
    </source>
</evidence>
<feature type="repeat" description="TPR" evidence="3">
    <location>
        <begin position="36"/>
        <end position="69"/>
    </location>
</feature>
<evidence type="ECO:0000256" key="2">
    <source>
        <dbReference type="ARBA" id="ARBA00022803"/>
    </source>
</evidence>
<evidence type="ECO:0000313" key="6">
    <source>
        <dbReference type="Proteomes" id="UP000007652"/>
    </source>
</evidence>
<dbReference type="AlphaFoldDB" id="G0V4P2"/>
<evidence type="ECO:0000256" key="3">
    <source>
        <dbReference type="PROSITE-ProRule" id="PRU00339"/>
    </source>
</evidence>
<dbReference type="RefSeq" id="WP_008907800.1">
    <property type="nucleotide sequence ID" value="NZ_CAKP01000019.1"/>
</dbReference>
<dbReference type="InterPro" id="IPR050498">
    <property type="entry name" value="Ycf3"/>
</dbReference>
<dbReference type="PANTHER" id="PTHR44858">
    <property type="entry name" value="TETRATRICOPEPTIDE REPEAT PROTEIN 6"/>
    <property type="match status" value="1"/>
</dbReference>
<keyword evidence="4" id="KW-0812">Transmembrane</keyword>
<evidence type="ECO:0000256" key="4">
    <source>
        <dbReference type="SAM" id="Phobius"/>
    </source>
</evidence>
<dbReference type="STRING" id="857293.CAAU_0433"/>
<feature type="repeat" description="TPR" evidence="3">
    <location>
        <begin position="70"/>
        <end position="103"/>
    </location>
</feature>
<dbReference type="PROSITE" id="PS50005">
    <property type="entry name" value="TPR"/>
    <property type="match status" value="2"/>
</dbReference>
<dbReference type="InterPro" id="IPR011990">
    <property type="entry name" value="TPR-like_helical_dom_sf"/>
</dbReference>
<dbReference type="PANTHER" id="PTHR44858:SF1">
    <property type="entry name" value="UDP-N-ACETYLGLUCOSAMINE--PEPTIDE N-ACETYLGLUCOSAMINYLTRANSFERASE SPINDLY-RELATED"/>
    <property type="match status" value="1"/>
</dbReference>
<dbReference type="SMART" id="SM00028">
    <property type="entry name" value="TPR"/>
    <property type="match status" value="4"/>
</dbReference>
<keyword evidence="1" id="KW-0677">Repeat</keyword>
<dbReference type="Proteomes" id="UP000007652">
    <property type="component" value="Unassembled WGS sequence"/>
</dbReference>
<reference evidence="5 6" key="1">
    <citation type="journal article" date="2011" name="J. Bacteriol.">
        <title>Draft genome sequence of Caloramator australicus strain RC3T, a thermoanaerobe from the Great Artesian Basin of Australia.</title>
        <authorList>
            <person name="Ogg C.D."/>
            <person name="Patel B.K.C."/>
        </authorList>
    </citation>
    <scope>NUCLEOTIDE SEQUENCE [LARGE SCALE GENOMIC DNA]</scope>
    <source>
        <strain evidence="5 6">RC3</strain>
    </source>
</reference>
<keyword evidence="4" id="KW-0472">Membrane</keyword>
<dbReference type="Pfam" id="PF13414">
    <property type="entry name" value="TPR_11"/>
    <property type="match status" value="1"/>
</dbReference>